<dbReference type="Gene3D" id="3.40.50.2000">
    <property type="entry name" value="Glycogen Phosphorylase B"/>
    <property type="match status" value="2"/>
</dbReference>
<dbReference type="PANTHER" id="PTHR46401">
    <property type="entry name" value="GLYCOSYLTRANSFERASE WBBK-RELATED"/>
    <property type="match status" value="1"/>
</dbReference>
<dbReference type="OrthoDB" id="9797829at2"/>
<dbReference type="CDD" id="cd03809">
    <property type="entry name" value="GT4_MtfB-like"/>
    <property type="match status" value="1"/>
</dbReference>
<keyword evidence="5" id="KW-1185">Reference proteome</keyword>
<feature type="domain" description="Glycosyltransferase subfamily 4-like N-terminal" evidence="3">
    <location>
        <begin position="134"/>
        <end position="204"/>
    </location>
</feature>
<evidence type="ECO:0000256" key="1">
    <source>
        <dbReference type="ARBA" id="ARBA00022679"/>
    </source>
</evidence>
<evidence type="ECO:0000313" key="4">
    <source>
        <dbReference type="EMBL" id="TDY71199.1"/>
    </source>
</evidence>
<comment type="caution">
    <text evidence="4">The sequence shown here is derived from an EMBL/GenBank/DDBJ whole genome shotgun (WGS) entry which is preliminary data.</text>
</comment>
<dbReference type="InterPro" id="IPR001296">
    <property type="entry name" value="Glyco_trans_1"/>
</dbReference>
<gene>
    <name evidence="4" type="ORF">CLV96_0154</name>
</gene>
<sequence>MILFDFQTFLNQKYGGISRLFVEVMDYLGKHDSEFELPLISSENVNLIGKDFYKPKSNIKYALDVPEIETWLSGKSFSGKTILYSLYKSYKNLKNKLVFRFLYRRNQKLITNKLLDQKLKVFHPTYFDNYYLDQISKGPNRFVITIFDLIHERFPGYYKPDDIALRNRKSLCYAADRIIAISKSTKNDLIEFYGIPNDKIDVIHLASNLHLASDLESNLIWKNYILFVGERGGYKNFNNFVNGIFPIVQKYKINLIFAGGGKFTHEEKETLKKANILGKSLQVPFRSDSEIKQLYQNALVFVFPSLYEGFGIPLLESMSLGCPVACSNTSSFPEVVGDAAVTFDPWYPESISDSVDRLFNSESLRRKMIAKGIERSKQFSWEKTGEEHLKIYKQLLASSFESK</sequence>
<organism evidence="4 5">
    <name type="scientific">Leptospira meyeri</name>
    <dbReference type="NCBI Taxonomy" id="29508"/>
    <lineage>
        <taxon>Bacteria</taxon>
        <taxon>Pseudomonadati</taxon>
        <taxon>Spirochaetota</taxon>
        <taxon>Spirochaetia</taxon>
        <taxon>Leptospirales</taxon>
        <taxon>Leptospiraceae</taxon>
        <taxon>Leptospira</taxon>
    </lineage>
</organism>
<dbReference type="RefSeq" id="WP_004783962.1">
    <property type="nucleotide sequence ID" value="NZ_SORO01000001.1"/>
</dbReference>
<dbReference type="Pfam" id="PF00534">
    <property type="entry name" value="Glycos_transf_1"/>
    <property type="match status" value="1"/>
</dbReference>
<dbReference type="Proteomes" id="UP000294684">
    <property type="component" value="Unassembled WGS sequence"/>
</dbReference>
<dbReference type="STRING" id="1193051.LEP1GSC017_3814"/>
<dbReference type="SUPFAM" id="SSF53756">
    <property type="entry name" value="UDP-Glycosyltransferase/glycogen phosphorylase"/>
    <property type="match status" value="1"/>
</dbReference>
<evidence type="ECO:0000313" key="5">
    <source>
        <dbReference type="Proteomes" id="UP000294684"/>
    </source>
</evidence>
<evidence type="ECO:0000259" key="2">
    <source>
        <dbReference type="Pfam" id="PF00534"/>
    </source>
</evidence>
<evidence type="ECO:0000259" key="3">
    <source>
        <dbReference type="Pfam" id="PF13439"/>
    </source>
</evidence>
<dbReference type="GeneID" id="79825512"/>
<reference evidence="4 5" key="1">
    <citation type="submission" date="2019-03" db="EMBL/GenBank/DDBJ databases">
        <title>Genomic Encyclopedia of Archaeal and Bacterial Type Strains, Phase II (KMG-II): from individual species to whole genera.</title>
        <authorList>
            <person name="Goeker M."/>
        </authorList>
    </citation>
    <scope>NUCLEOTIDE SEQUENCE [LARGE SCALE GENOMIC DNA]</scope>
    <source>
        <strain evidence="4 5">DSM 21537</strain>
    </source>
</reference>
<dbReference type="PANTHER" id="PTHR46401:SF2">
    <property type="entry name" value="GLYCOSYLTRANSFERASE WBBK-RELATED"/>
    <property type="match status" value="1"/>
</dbReference>
<accession>A0A4R8MPE8</accession>
<proteinExistence type="predicted"/>
<keyword evidence="1 4" id="KW-0808">Transferase</keyword>
<dbReference type="InterPro" id="IPR028098">
    <property type="entry name" value="Glyco_trans_4-like_N"/>
</dbReference>
<dbReference type="Pfam" id="PF13439">
    <property type="entry name" value="Glyco_transf_4"/>
    <property type="match status" value="1"/>
</dbReference>
<feature type="domain" description="Glycosyl transferase family 1" evidence="2">
    <location>
        <begin position="222"/>
        <end position="374"/>
    </location>
</feature>
<name>A0A4R8MPE8_LEPME</name>
<dbReference type="EMBL" id="SORO01000001">
    <property type="protein sequence ID" value="TDY71199.1"/>
    <property type="molecule type" value="Genomic_DNA"/>
</dbReference>
<dbReference type="GO" id="GO:0016757">
    <property type="term" value="F:glycosyltransferase activity"/>
    <property type="evidence" value="ECO:0007669"/>
    <property type="project" value="InterPro"/>
</dbReference>
<protein>
    <submittedName>
        <fullName evidence="4">Glycosyltransferase involved in cell wall biosynthesis</fullName>
    </submittedName>
</protein>
<dbReference type="AlphaFoldDB" id="A0A4R8MPE8"/>